<evidence type="ECO:0000256" key="20">
    <source>
        <dbReference type="ARBA" id="ARBA00032552"/>
    </source>
</evidence>
<evidence type="ECO:0000313" key="28">
    <source>
        <dbReference type="Proteomes" id="UP001152320"/>
    </source>
</evidence>
<feature type="disulfide bond" evidence="25">
    <location>
        <begin position="376"/>
        <end position="477"/>
    </location>
</feature>
<keyword evidence="10 24" id="KW-0479">Metal-binding</keyword>
<evidence type="ECO:0000256" key="9">
    <source>
        <dbReference type="ARBA" id="ARBA00022692"/>
    </source>
</evidence>
<proteinExistence type="inferred from homology"/>
<reference evidence="27" key="1">
    <citation type="submission" date="2021-10" db="EMBL/GenBank/DDBJ databases">
        <title>Tropical sea cucumber genome reveals ecological adaptation and Cuvierian tubules defense mechanism.</title>
        <authorList>
            <person name="Chen T."/>
        </authorList>
    </citation>
    <scope>NUCLEOTIDE SEQUENCE</scope>
    <source>
        <strain evidence="27">Nanhai2018</strain>
        <tissue evidence="27">Muscle</tissue>
    </source>
</reference>
<accession>A0A9Q1BHV5</accession>
<dbReference type="GO" id="GO:0009312">
    <property type="term" value="P:oligosaccharide biosynthetic process"/>
    <property type="evidence" value="ECO:0007669"/>
    <property type="project" value="InterPro"/>
</dbReference>
<dbReference type="AlphaFoldDB" id="A0A9Q1BHV5"/>
<name>A0A9Q1BHV5_HOLLE</name>
<evidence type="ECO:0000256" key="8">
    <source>
        <dbReference type="ARBA" id="ARBA00022679"/>
    </source>
</evidence>
<evidence type="ECO:0000256" key="22">
    <source>
        <dbReference type="ARBA" id="ARBA00093257"/>
    </source>
</evidence>
<feature type="disulfide bond" evidence="25">
    <location>
        <begin position="371"/>
        <end position="394"/>
    </location>
</feature>
<evidence type="ECO:0000256" key="26">
    <source>
        <dbReference type="SAM" id="MobiDB-lite"/>
    </source>
</evidence>
<comment type="caution">
    <text evidence="27">The sequence shown here is derived from an EMBL/GenBank/DDBJ whole genome shotgun (WGS) entry which is preliminary data.</text>
</comment>
<feature type="region of interest" description="Disordered" evidence="26">
    <location>
        <begin position="41"/>
        <end position="70"/>
    </location>
</feature>
<keyword evidence="13" id="KW-0333">Golgi apparatus</keyword>
<evidence type="ECO:0000256" key="23">
    <source>
        <dbReference type="PIRSR" id="PIRSR607754-1"/>
    </source>
</evidence>
<evidence type="ECO:0000256" key="13">
    <source>
        <dbReference type="ARBA" id="ARBA00023034"/>
    </source>
</evidence>
<evidence type="ECO:0000256" key="5">
    <source>
        <dbReference type="ARBA" id="ARBA00012613"/>
    </source>
</evidence>
<evidence type="ECO:0000256" key="16">
    <source>
        <dbReference type="ARBA" id="ARBA00023180"/>
    </source>
</evidence>
<keyword evidence="15 25" id="KW-1015">Disulfide bond</keyword>
<evidence type="ECO:0000256" key="15">
    <source>
        <dbReference type="ARBA" id="ARBA00023157"/>
    </source>
</evidence>
<keyword evidence="17 24" id="KW-0464">Manganese</keyword>
<dbReference type="Pfam" id="PF05060">
    <property type="entry name" value="MGAT2"/>
    <property type="match status" value="1"/>
</dbReference>
<evidence type="ECO:0000256" key="11">
    <source>
        <dbReference type="ARBA" id="ARBA00022968"/>
    </source>
</evidence>
<evidence type="ECO:0000256" key="21">
    <source>
        <dbReference type="ARBA" id="ARBA00032915"/>
    </source>
</evidence>
<evidence type="ECO:0000256" key="18">
    <source>
        <dbReference type="ARBA" id="ARBA00029663"/>
    </source>
</evidence>
<feature type="binding site" evidence="23">
    <location>
        <position position="191"/>
    </location>
    <ligand>
        <name>substrate</name>
    </ligand>
</feature>
<keyword evidence="11" id="KW-0735">Signal-anchor</keyword>
<dbReference type="EC" id="2.4.1.143" evidence="5"/>
<sequence>MSNMRLKRLCRLLMAVLVFALFAVWSFIATRPEEKETQFTDLQGKGIELDEKPKSGKRDLNSNLNNVPRKQAQPLDDSFIFSKKETGNIPHVYSENVKNRTKVDIKKPKDTEIHVNISSNLKGPNEYIKQAILEVNHQQRILNLDRFPKRSKDSIVILVMVHKRLEYLQYLISSLSRATNIGDALLVFSHDYYSDDINKVIRAIDFCQTLQIFYPYSLQIYENEFPGPEANDCPRDISKSVAREIKCNNWEHPDSYGHYREVQFVMTKHHWFWKLQHIFTGVTATRDHKGLVLLLEEDHYVAPDFYVMLKKMYEEKQKNLPQCNILTLGTYDKNRVYRDRADKADVTDWHSSKHNMGMALDKSTWESLQNCKEQFCSYDDYNWDWTLQHISKSCLKPPLAALVLRSPRVFHIGECGIHHNGKCNADELVRKIDETLNTNKRYLFPSTLIVSPQTRPLKIKPPKPNGGWGDVRDHTLCQTYGRNGSK</sequence>
<keyword evidence="12" id="KW-1133">Transmembrane helix</keyword>
<evidence type="ECO:0000256" key="24">
    <source>
        <dbReference type="PIRSR" id="PIRSR607754-2"/>
    </source>
</evidence>
<dbReference type="EMBL" id="JAIZAY010000017">
    <property type="protein sequence ID" value="KAJ8025442.1"/>
    <property type="molecule type" value="Genomic_DNA"/>
</dbReference>
<evidence type="ECO:0000256" key="2">
    <source>
        <dbReference type="ARBA" id="ARBA00004323"/>
    </source>
</evidence>
<feature type="compositionally biased region" description="Basic and acidic residues" evidence="26">
    <location>
        <begin position="47"/>
        <end position="60"/>
    </location>
</feature>
<organism evidence="27 28">
    <name type="scientific">Holothuria leucospilota</name>
    <name type="common">Black long sea cucumber</name>
    <name type="synonym">Mertensiothuria leucospilota</name>
    <dbReference type="NCBI Taxonomy" id="206669"/>
    <lineage>
        <taxon>Eukaryota</taxon>
        <taxon>Metazoa</taxon>
        <taxon>Echinodermata</taxon>
        <taxon>Eleutherozoa</taxon>
        <taxon>Echinozoa</taxon>
        <taxon>Holothuroidea</taxon>
        <taxon>Aspidochirotacea</taxon>
        <taxon>Aspidochirotida</taxon>
        <taxon>Holothuriidae</taxon>
        <taxon>Holothuria</taxon>
    </lineage>
</organism>
<gene>
    <name evidence="27" type="ORF">HOLleu_32997</name>
</gene>
<dbReference type="GO" id="GO:0006487">
    <property type="term" value="P:protein N-linked glycosylation"/>
    <property type="evidence" value="ECO:0007669"/>
    <property type="project" value="TreeGrafter"/>
</dbReference>
<comment type="subcellular location">
    <subcellularLocation>
        <location evidence="2">Golgi apparatus membrane</location>
        <topology evidence="2">Single-pass type II membrane protein</topology>
    </subcellularLocation>
</comment>
<dbReference type="PANTHER" id="PTHR12871:SF0">
    <property type="entry name" value="ALPHA-1,6-MANNOSYL-GLYCOPROTEIN 2-BETA-N-ACETYLGLUCOSAMINYLTRANSFERASE"/>
    <property type="match status" value="1"/>
</dbReference>
<feature type="disulfide bond" evidence="25">
    <location>
        <begin position="233"/>
        <end position="247"/>
    </location>
</feature>
<evidence type="ECO:0000256" key="17">
    <source>
        <dbReference type="ARBA" id="ARBA00023211"/>
    </source>
</evidence>
<dbReference type="GO" id="GO:0008455">
    <property type="term" value="F:alpha-1,6-mannosylglycoprotein 2-beta-N-acetylglucosaminyltransferase activity"/>
    <property type="evidence" value="ECO:0007669"/>
    <property type="project" value="UniProtKB-EC"/>
</dbReference>
<keyword evidence="9" id="KW-0812">Transmembrane</keyword>
<feature type="binding site" evidence="24">
    <location>
        <position position="411"/>
    </location>
    <ligand>
        <name>Mn(2+)</name>
        <dbReference type="ChEBI" id="CHEBI:29035"/>
    </ligand>
</feature>
<dbReference type="GO" id="GO:0000139">
    <property type="term" value="C:Golgi membrane"/>
    <property type="evidence" value="ECO:0007669"/>
    <property type="project" value="UniProtKB-SubCell"/>
</dbReference>
<evidence type="ECO:0000256" key="12">
    <source>
        <dbReference type="ARBA" id="ARBA00022989"/>
    </source>
</evidence>
<dbReference type="Gene3D" id="3.90.550.10">
    <property type="entry name" value="Spore Coat Polysaccharide Biosynthesis Protein SpsA, Chain A"/>
    <property type="match status" value="1"/>
</dbReference>
<evidence type="ECO:0000256" key="3">
    <source>
        <dbReference type="ARBA" id="ARBA00004922"/>
    </source>
</evidence>
<evidence type="ECO:0000256" key="14">
    <source>
        <dbReference type="ARBA" id="ARBA00023136"/>
    </source>
</evidence>
<keyword evidence="14" id="KW-0472">Membrane</keyword>
<evidence type="ECO:0000256" key="1">
    <source>
        <dbReference type="ARBA" id="ARBA00001936"/>
    </source>
</evidence>
<dbReference type="SUPFAM" id="SSF53448">
    <property type="entry name" value="Nucleotide-diphospho-sugar transferases"/>
    <property type="match status" value="1"/>
</dbReference>
<evidence type="ECO:0000256" key="19">
    <source>
        <dbReference type="ARBA" id="ARBA00031203"/>
    </source>
</evidence>
<feature type="binding site" evidence="24">
    <location>
        <position position="298"/>
    </location>
    <ligand>
        <name>Mn(2+)</name>
        <dbReference type="ChEBI" id="CHEBI:29035"/>
    </ligand>
</feature>
<dbReference type="GO" id="GO:0005795">
    <property type="term" value="C:Golgi stack"/>
    <property type="evidence" value="ECO:0007669"/>
    <property type="project" value="InterPro"/>
</dbReference>
<evidence type="ECO:0000256" key="25">
    <source>
        <dbReference type="PIRSR" id="PIRSR607754-3"/>
    </source>
</evidence>
<keyword evidence="8" id="KW-0808">Transferase</keyword>
<dbReference type="PANTHER" id="PTHR12871">
    <property type="entry name" value="BETA-1,2-N-ACETYLGLUCOSAMINYLTRANSFERASE II"/>
    <property type="match status" value="1"/>
</dbReference>
<evidence type="ECO:0000256" key="7">
    <source>
        <dbReference type="ARBA" id="ARBA00022676"/>
    </source>
</evidence>
<keyword evidence="16" id="KW-0325">Glycoprotein</keyword>
<dbReference type="InterPro" id="IPR029044">
    <property type="entry name" value="Nucleotide-diphossugar_trans"/>
</dbReference>
<evidence type="ECO:0000256" key="4">
    <source>
        <dbReference type="ARBA" id="ARBA00011011"/>
    </source>
</evidence>
<protein>
    <recommendedName>
        <fullName evidence="6">Alpha-1,6-mannosyl-glycoprotein 2-beta-N-acetylglucosaminyltransferase</fullName>
        <ecNumber evidence="5">2.4.1.143</ecNumber>
    </recommendedName>
    <alternativeName>
        <fullName evidence="21">Beta-1,2-N-acetylglucosaminyltransferase II</fullName>
    </alternativeName>
    <alternativeName>
        <fullName evidence="20">GlcNAc-T II</fullName>
    </alternativeName>
    <alternativeName>
        <fullName evidence="19">Mannoside acetylglucosaminyltransferase 2</fullName>
    </alternativeName>
    <alternativeName>
        <fullName evidence="18">N-glycosyl-oligosaccharide-glycoprotein N-acetylglucosaminyltransferase II</fullName>
    </alternativeName>
</protein>
<feature type="binding site" evidence="23">
    <location>
        <position position="335"/>
    </location>
    <ligand>
        <name>substrate</name>
    </ligand>
</feature>
<evidence type="ECO:0000313" key="27">
    <source>
        <dbReference type="EMBL" id="KAJ8025442.1"/>
    </source>
</evidence>
<comment type="similarity">
    <text evidence="4">Belongs to the glycosyltransferase 16 (GT16) protein family.</text>
</comment>
<keyword evidence="7" id="KW-0328">Glycosyltransferase</keyword>
<dbReference type="Proteomes" id="UP001152320">
    <property type="component" value="Chromosome 17"/>
</dbReference>
<evidence type="ECO:0000256" key="6">
    <source>
        <dbReference type="ARBA" id="ARBA00014817"/>
    </source>
</evidence>
<keyword evidence="28" id="KW-1185">Reference proteome</keyword>
<evidence type="ECO:0000256" key="10">
    <source>
        <dbReference type="ARBA" id="ARBA00022723"/>
    </source>
</evidence>
<dbReference type="InterPro" id="IPR007754">
    <property type="entry name" value="GlcNAc_II"/>
</dbReference>
<comment type="cofactor">
    <cofactor evidence="1 24">
        <name>Mn(2+)</name>
        <dbReference type="ChEBI" id="CHEBI:29035"/>
    </cofactor>
</comment>
<dbReference type="GO" id="GO:0046872">
    <property type="term" value="F:metal ion binding"/>
    <property type="evidence" value="ECO:0007669"/>
    <property type="project" value="UniProtKB-KW"/>
</dbReference>
<comment type="catalytic activity">
    <reaction evidence="22">
        <text>an N(4)-{beta-D-GlcNAc-(1-&gt;2)-alpha-D-Man-(1-&gt;3)-[alpha-D-Man-(1-&gt;6)]-beta-D-Man-(1-&gt;4)-beta-D-GlcNAc-(1-&gt;4)-beta-D-GlcNAc}-L-asparaginyl-[protein] + UDP-N-acetyl-alpha-D-glucosamine = N(4)-{beta-D-GlcNAc-(1-&gt;2)-alpha-D-Man-(1-&gt;3)-[beta-D-GlcNAc-(1-&gt;2)-alpha-D-Man-(1-&gt;6)]-beta-D-Man-(1-&gt;4)-beta-D-GlcNAc-(1-&gt;4)-beta-D-GlcNAc}-L-asparaginyl-[protein] + UDP + H(+)</text>
        <dbReference type="Rhea" id="RHEA:12941"/>
        <dbReference type="Rhea" id="RHEA-COMP:13526"/>
        <dbReference type="Rhea" id="RHEA-COMP:14369"/>
        <dbReference type="ChEBI" id="CHEBI:15378"/>
        <dbReference type="ChEBI" id="CHEBI:57705"/>
        <dbReference type="ChEBI" id="CHEBI:58223"/>
        <dbReference type="ChEBI" id="CHEBI:60615"/>
        <dbReference type="ChEBI" id="CHEBI:60651"/>
        <dbReference type="EC" id="2.4.1.143"/>
    </reaction>
</comment>
<dbReference type="OrthoDB" id="6019616at2759"/>
<comment type="pathway">
    <text evidence="3">Protein modification; protein glycosylation.</text>
</comment>
<feature type="disulfide bond" evidence="25">
    <location>
        <begin position="415"/>
        <end position="423"/>
    </location>
</feature>